<dbReference type="SMART" id="SM00487">
    <property type="entry name" value="DEXDc"/>
    <property type="match status" value="1"/>
</dbReference>
<dbReference type="RefSeq" id="WP_146566189.1">
    <property type="nucleotide sequence ID" value="NZ_VOHL01000001.1"/>
</dbReference>
<dbReference type="InterPro" id="IPR014001">
    <property type="entry name" value="Helicase_ATP-bd"/>
</dbReference>
<dbReference type="Proteomes" id="UP000317430">
    <property type="component" value="Unassembled WGS sequence"/>
</dbReference>
<evidence type="ECO:0000313" key="2">
    <source>
        <dbReference type="EMBL" id="TWS99036.1"/>
    </source>
</evidence>
<evidence type="ECO:0000313" key="3">
    <source>
        <dbReference type="Proteomes" id="UP000317430"/>
    </source>
</evidence>
<dbReference type="Pfam" id="PF00270">
    <property type="entry name" value="DEAD"/>
    <property type="match status" value="1"/>
</dbReference>
<dbReference type="GO" id="GO:0005524">
    <property type="term" value="F:ATP binding"/>
    <property type="evidence" value="ECO:0007669"/>
    <property type="project" value="InterPro"/>
</dbReference>
<dbReference type="Gene3D" id="3.40.50.300">
    <property type="entry name" value="P-loop containing nucleotide triphosphate hydrolases"/>
    <property type="match status" value="2"/>
</dbReference>
<protein>
    <submittedName>
        <fullName evidence="2">DEAD/DEAH box helicase</fullName>
    </submittedName>
</protein>
<keyword evidence="3" id="KW-1185">Reference proteome</keyword>
<keyword evidence="2" id="KW-0378">Hydrolase</keyword>
<dbReference type="GO" id="GO:0003676">
    <property type="term" value="F:nucleic acid binding"/>
    <property type="evidence" value="ECO:0007669"/>
    <property type="project" value="InterPro"/>
</dbReference>
<name>A0A5C5SDK3_9STRE</name>
<proteinExistence type="predicted"/>
<dbReference type="EMBL" id="VOHL01000001">
    <property type="protein sequence ID" value="TWS99036.1"/>
    <property type="molecule type" value="Genomic_DNA"/>
</dbReference>
<feature type="domain" description="Helicase ATP-binding" evidence="1">
    <location>
        <begin position="19"/>
        <end position="216"/>
    </location>
</feature>
<reference evidence="2 3" key="1">
    <citation type="submission" date="2019-08" db="EMBL/GenBank/DDBJ databases">
        <authorList>
            <person name="Lei W."/>
        </authorList>
    </citation>
    <scope>NUCLEOTIDE SEQUENCE [LARGE SCALE GENOMIC DNA]</scope>
    <source>
        <strain evidence="2 3">CCUG 66496</strain>
    </source>
</reference>
<keyword evidence="2" id="KW-0067">ATP-binding</keyword>
<comment type="caution">
    <text evidence="2">The sequence shown here is derived from an EMBL/GenBank/DDBJ whole genome shotgun (WGS) entry which is preliminary data.</text>
</comment>
<accession>A0A5C5SDK3</accession>
<dbReference type="SUPFAM" id="SSF52540">
    <property type="entry name" value="P-loop containing nucleoside triphosphate hydrolases"/>
    <property type="match status" value="1"/>
</dbReference>
<dbReference type="GO" id="GO:0004386">
    <property type="term" value="F:helicase activity"/>
    <property type="evidence" value="ECO:0007669"/>
    <property type="project" value="UniProtKB-KW"/>
</dbReference>
<gene>
    <name evidence="2" type="ORF">FRX57_02205</name>
</gene>
<dbReference type="InterPro" id="IPR027417">
    <property type="entry name" value="P-loop_NTPase"/>
</dbReference>
<evidence type="ECO:0000259" key="1">
    <source>
        <dbReference type="SMART" id="SM00487"/>
    </source>
</evidence>
<keyword evidence="2" id="KW-0347">Helicase</keyword>
<dbReference type="OrthoDB" id="9803860at2"/>
<dbReference type="AlphaFoldDB" id="A0A5C5SDK3"/>
<keyword evidence="2" id="KW-0547">Nucleotide-binding</keyword>
<dbReference type="InterPro" id="IPR011545">
    <property type="entry name" value="DEAD/DEAH_box_helicase_dom"/>
</dbReference>
<sequence length="639" mass="72110">MSKVFQVNYGQQETSVNTNQLGMREMQARVYEKRASRHLLVKAPPASGKSRALMFIALDKLKNQGLKKAIIAVPERSIGKSFRSTRLSDYGYYWDWQVKEANNLTTSGTGRSKVTAFVNFMTSTDPTDDVLICTHATLRFAWEQLDVSSFDHCLLAIDEFHHVSQDDSSVLGNVLREVLQSSTAHVFAMTGSYFRGDSVPILDPADEERFDRVTYTYYEQLEGYKYLKSFSMAYKFYQGSYLEALPDLVPEFIDKKTIIHIPNVNSGESTTDKYGEVDEILDLLGDYLGKDQHGIIQLETASGKVLKIADLVTEEGRETVAAYLAEMSQLDDLDMIIALGMAKEGFDWPFAEYALTIGYRSSLTEIIQIIGRVTRDSSNKTEAVFTNLIAQPNAEDAEVHYSVNNLMKAITASLLMENVLSPAFTFKPKVDSKQKSQGADIYIQGLAKPSTPQVEQIIKQDLTELKASTLQDAVVQAAIAAGADSKTINKQLIPRVIATQYPQLSQTEVEEVRQYLVADLTLANAERDKDNKQLLKMADKFVNIDDLSIDLIDSVNPFQGAYEVLSRDVDSRTLNLIARVFDSKKIEFTEDELRMLYPKIKAFRAEHGRLPQRNAKELDEQRLYYALVKLEQLRRERRG</sequence>
<organism evidence="2 3">
    <name type="scientific">Streptococcus cuniculipharyngis</name>
    <dbReference type="NCBI Taxonomy" id="1562651"/>
    <lineage>
        <taxon>Bacteria</taxon>
        <taxon>Bacillati</taxon>
        <taxon>Bacillota</taxon>
        <taxon>Bacilli</taxon>
        <taxon>Lactobacillales</taxon>
        <taxon>Streptococcaceae</taxon>
        <taxon>Streptococcus</taxon>
    </lineage>
</organism>